<dbReference type="GO" id="GO:0070178">
    <property type="term" value="P:D-serine metabolic process"/>
    <property type="evidence" value="ECO:0007669"/>
    <property type="project" value="UniProtKB-ARBA"/>
</dbReference>
<dbReference type="FunFam" id="3.40.50.1100:FF:000041">
    <property type="entry name" value="Threonine ammonia-lyase, variant"/>
    <property type="match status" value="1"/>
</dbReference>
<dbReference type="GO" id="GO:0006565">
    <property type="term" value="P:L-serine catabolic process"/>
    <property type="evidence" value="ECO:0007669"/>
    <property type="project" value="TreeGrafter"/>
</dbReference>
<dbReference type="EC" id="4.3.1.18" evidence="13"/>
<evidence type="ECO:0000256" key="7">
    <source>
        <dbReference type="ARBA" id="ARBA00041766"/>
    </source>
</evidence>
<keyword evidence="4" id="KW-0663">Pyridoxal phosphate</keyword>
<comment type="cofactor">
    <cofactor evidence="1">
        <name>pyridoxal 5'-phosphate</name>
        <dbReference type="ChEBI" id="CHEBI:597326"/>
    </cofactor>
</comment>
<feature type="domain" description="Tryptophan synthase beta chain-like PALP" evidence="19">
    <location>
        <begin position="223"/>
        <end position="360"/>
    </location>
</feature>
<dbReference type="Pfam" id="PF01842">
    <property type="entry name" value="ACT"/>
    <property type="match status" value="1"/>
</dbReference>
<evidence type="ECO:0000256" key="8">
    <source>
        <dbReference type="ARBA" id="ARBA00042605"/>
    </source>
</evidence>
<gene>
    <name evidence="21" type="ORF">PYW07_007837</name>
</gene>
<proteinExistence type="inferred from homology"/>
<keyword evidence="22" id="KW-1185">Reference proteome</keyword>
<dbReference type="GO" id="GO:0009097">
    <property type="term" value="P:isoleucine biosynthetic process"/>
    <property type="evidence" value="ECO:0007669"/>
    <property type="project" value="TreeGrafter"/>
</dbReference>
<dbReference type="Proteomes" id="UP001231518">
    <property type="component" value="Chromosome 20"/>
</dbReference>
<evidence type="ECO:0000256" key="3">
    <source>
        <dbReference type="ARBA" id="ARBA00012093"/>
    </source>
</evidence>
<dbReference type="SUPFAM" id="SSF53686">
    <property type="entry name" value="Tryptophan synthase beta subunit-like PLP-dependent enzymes"/>
    <property type="match status" value="2"/>
</dbReference>
<evidence type="ECO:0000256" key="1">
    <source>
        <dbReference type="ARBA" id="ARBA00001933"/>
    </source>
</evidence>
<dbReference type="GO" id="GO:0004794">
    <property type="term" value="F:threonine deaminase activity"/>
    <property type="evidence" value="ECO:0007669"/>
    <property type="project" value="TreeGrafter"/>
</dbReference>
<dbReference type="CDD" id="cd01562">
    <property type="entry name" value="Thr-dehyd"/>
    <property type="match status" value="1"/>
</dbReference>
<dbReference type="GO" id="GO:0030170">
    <property type="term" value="F:pyridoxal phosphate binding"/>
    <property type="evidence" value="ECO:0007669"/>
    <property type="project" value="UniProtKB-ARBA"/>
</dbReference>
<reference evidence="21" key="1">
    <citation type="submission" date="2023-03" db="EMBL/GenBank/DDBJ databases">
        <title>Chromosome-level genomes of two armyworms, Mythimna separata and Mythimna loreyi, provide insights into the biosynthesis and reception of sex pheromones.</title>
        <authorList>
            <person name="Zhao H."/>
        </authorList>
    </citation>
    <scope>NUCLEOTIDE SEQUENCE</scope>
    <source>
        <strain evidence="21">BeijingLab</strain>
        <tissue evidence="21">Pupa</tissue>
    </source>
</reference>
<dbReference type="GO" id="GO:0030378">
    <property type="term" value="F:serine racemase activity"/>
    <property type="evidence" value="ECO:0007669"/>
    <property type="project" value="UniProtKB-EC"/>
</dbReference>
<dbReference type="Gene3D" id="3.40.50.1100">
    <property type="match status" value="3"/>
</dbReference>
<dbReference type="InterPro" id="IPR036052">
    <property type="entry name" value="TrpB-like_PALP_sf"/>
</dbReference>
<dbReference type="CDD" id="cd04886">
    <property type="entry name" value="ACT_ThrD-II-like"/>
    <property type="match status" value="1"/>
</dbReference>
<evidence type="ECO:0000256" key="9">
    <source>
        <dbReference type="ARBA" id="ARBA00049406"/>
    </source>
</evidence>
<evidence type="ECO:0000256" key="2">
    <source>
        <dbReference type="ARBA" id="ARBA00010869"/>
    </source>
</evidence>
<protein>
    <recommendedName>
        <fullName evidence="15">Serine racemase</fullName>
        <ecNumber evidence="3">4.3.1.17</ecNumber>
        <ecNumber evidence="13">4.3.1.18</ecNumber>
        <ecNumber evidence="14">5.1.1.18</ecNumber>
    </recommendedName>
    <alternativeName>
        <fullName evidence="16">D-serine ammonia-lyase</fullName>
    </alternativeName>
    <alternativeName>
        <fullName evidence="18">D-serine dehydratase</fullName>
    </alternativeName>
    <alternativeName>
        <fullName evidence="17">L-serine ammonia-lyase</fullName>
    </alternativeName>
    <alternativeName>
        <fullName evidence="7">L-serine deaminase</fullName>
    </alternativeName>
    <alternativeName>
        <fullName evidence="6">L-serine dehydratase</fullName>
    </alternativeName>
    <alternativeName>
        <fullName evidence="8">L-threonine dehydratase</fullName>
    </alternativeName>
</protein>
<dbReference type="InterPro" id="IPR002912">
    <property type="entry name" value="ACT_dom"/>
</dbReference>
<dbReference type="PANTHER" id="PTHR48078">
    <property type="entry name" value="THREONINE DEHYDRATASE, MITOCHONDRIAL-RELATED"/>
    <property type="match status" value="1"/>
</dbReference>
<evidence type="ECO:0000256" key="13">
    <source>
        <dbReference type="ARBA" id="ARBA00066349"/>
    </source>
</evidence>
<dbReference type="InterPro" id="IPR001926">
    <property type="entry name" value="TrpB-like_PALP"/>
</dbReference>
<dbReference type="EMBL" id="JARGEI010000011">
    <property type="protein sequence ID" value="KAJ8723857.1"/>
    <property type="molecule type" value="Genomic_DNA"/>
</dbReference>
<dbReference type="PANTHER" id="PTHR48078:SF19">
    <property type="entry name" value="ACT DOMAIN-CONTAINING PROTEIN"/>
    <property type="match status" value="1"/>
</dbReference>
<feature type="domain" description="ACT" evidence="20">
    <location>
        <begin position="387"/>
        <end position="447"/>
    </location>
</feature>
<dbReference type="GO" id="GO:0008721">
    <property type="term" value="F:D-serine ammonia-lyase activity"/>
    <property type="evidence" value="ECO:0007669"/>
    <property type="project" value="UniProtKB-EC"/>
</dbReference>
<comment type="function">
    <text evidence="12">Catalyzes the synthesis of D-serine from L-serine. D-serine is a key coagonist with glutamate at NMDA receptors. Has dehydratase activity towards both L-serine and D-serine.</text>
</comment>
<evidence type="ECO:0000256" key="18">
    <source>
        <dbReference type="ARBA" id="ARBA00081761"/>
    </source>
</evidence>
<dbReference type="InterPro" id="IPR050147">
    <property type="entry name" value="Ser/Thr_Dehydratase"/>
</dbReference>
<feature type="domain" description="Tryptophan synthase beta chain-like PALP" evidence="19">
    <location>
        <begin position="39"/>
        <end position="221"/>
    </location>
</feature>
<evidence type="ECO:0000259" key="19">
    <source>
        <dbReference type="Pfam" id="PF00291"/>
    </source>
</evidence>
<name>A0AAD8DUC5_MYTSE</name>
<dbReference type="InterPro" id="IPR044561">
    <property type="entry name" value="ACT_ThrD-II-like"/>
</dbReference>
<evidence type="ECO:0000256" key="11">
    <source>
        <dbReference type="ARBA" id="ARBA00051769"/>
    </source>
</evidence>
<sequence length="478" mass="51943">MERYKFEPATVEYDPMCDKEKPQKISFEDVSAAAFRIQSDIVKTPCVKSHMSTTFGMEIYLKNDFLQHTGSFKERGARNALCLLSKENKARGVISASLGNHSQALSYHAQKLNVPATVVMPNVAPIMKIENCRSFGANVVIHGHDMKEAKYHAMRMAQDHSLIYINGYDHPHIMAGQGTVGLEIIEQVPEVDAVLVPVGGGGLLAGVATAIKHLKPHVLIYVPEVDAVLVPVGGGGLLAGVATAIKHLKPHVLIYGVETEKCPSMQSAMKHEEPVSVEIRSTLADGLAVPTVGYNAFATVKSIVDRMITVNEDWIARAILRLIEQEKYVVEGGGAVGVAAIMAGLVPELAGKKVVCILSGGNIDTTILGRCLERGLAAEQRLAKFKVTVSDRPGGIAELCKLISSTGVSIKDIMQERAWVHGDIFSVRVKVVCETRGPDHLEELRGVIASTYREWDFAGEYDAYPRRNSTESLDDVSH</sequence>
<dbReference type="GO" id="GO:0003941">
    <property type="term" value="F:L-serine ammonia-lyase activity"/>
    <property type="evidence" value="ECO:0007669"/>
    <property type="project" value="UniProtKB-EC"/>
</dbReference>
<dbReference type="Pfam" id="PF00291">
    <property type="entry name" value="PALP"/>
    <property type="match status" value="2"/>
</dbReference>
<comment type="catalytic activity">
    <reaction evidence="10">
        <text>D-serine = pyruvate + NH4(+)</text>
        <dbReference type="Rhea" id="RHEA:13977"/>
        <dbReference type="ChEBI" id="CHEBI:15361"/>
        <dbReference type="ChEBI" id="CHEBI:28938"/>
        <dbReference type="ChEBI" id="CHEBI:35247"/>
        <dbReference type="EC" id="4.3.1.18"/>
    </reaction>
</comment>
<evidence type="ECO:0000256" key="6">
    <source>
        <dbReference type="ARBA" id="ARBA00031418"/>
    </source>
</evidence>
<evidence type="ECO:0000256" key="12">
    <source>
        <dbReference type="ARBA" id="ARBA00056426"/>
    </source>
</evidence>
<evidence type="ECO:0000256" key="17">
    <source>
        <dbReference type="ARBA" id="ARBA00081060"/>
    </source>
</evidence>
<evidence type="ECO:0000313" key="22">
    <source>
        <dbReference type="Proteomes" id="UP001231518"/>
    </source>
</evidence>
<comment type="caution">
    <text evidence="21">The sequence shown here is derived from an EMBL/GenBank/DDBJ whole genome shotgun (WGS) entry which is preliminary data.</text>
</comment>
<dbReference type="GO" id="GO:0005524">
    <property type="term" value="F:ATP binding"/>
    <property type="evidence" value="ECO:0007669"/>
    <property type="project" value="UniProtKB-ARBA"/>
</dbReference>
<evidence type="ECO:0000256" key="16">
    <source>
        <dbReference type="ARBA" id="ARBA00076108"/>
    </source>
</evidence>
<dbReference type="GO" id="GO:0006567">
    <property type="term" value="P:L-threonine catabolic process"/>
    <property type="evidence" value="ECO:0007669"/>
    <property type="project" value="TreeGrafter"/>
</dbReference>
<dbReference type="EC" id="4.3.1.17" evidence="3"/>
<evidence type="ECO:0000313" key="21">
    <source>
        <dbReference type="EMBL" id="KAJ8723857.1"/>
    </source>
</evidence>
<evidence type="ECO:0000256" key="14">
    <source>
        <dbReference type="ARBA" id="ARBA00066592"/>
    </source>
</evidence>
<dbReference type="AlphaFoldDB" id="A0AAD8DUC5"/>
<evidence type="ECO:0000256" key="10">
    <source>
        <dbReference type="ARBA" id="ARBA00050422"/>
    </source>
</evidence>
<dbReference type="EC" id="5.1.1.18" evidence="14"/>
<comment type="catalytic activity">
    <reaction evidence="9">
        <text>L-serine = pyruvate + NH4(+)</text>
        <dbReference type="Rhea" id="RHEA:19169"/>
        <dbReference type="ChEBI" id="CHEBI:15361"/>
        <dbReference type="ChEBI" id="CHEBI:28938"/>
        <dbReference type="ChEBI" id="CHEBI:33384"/>
        <dbReference type="EC" id="4.3.1.17"/>
    </reaction>
</comment>
<evidence type="ECO:0000259" key="20">
    <source>
        <dbReference type="Pfam" id="PF01842"/>
    </source>
</evidence>
<comment type="catalytic activity">
    <reaction evidence="11">
        <text>L-serine = D-serine</text>
        <dbReference type="Rhea" id="RHEA:10980"/>
        <dbReference type="ChEBI" id="CHEBI:33384"/>
        <dbReference type="ChEBI" id="CHEBI:35247"/>
        <dbReference type="EC" id="5.1.1.18"/>
    </reaction>
</comment>
<dbReference type="SUPFAM" id="SSF55021">
    <property type="entry name" value="ACT-like"/>
    <property type="match status" value="1"/>
</dbReference>
<evidence type="ECO:0000256" key="15">
    <source>
        <dbReference type="ARBA" id="ARBA00070760"/>
    </source>
</evidence>
<evidence type="ECO:0000256" key="5">
    <source>
        <dbReference type="ARBA" id="ARBA00023239"/>
    </source>
</evidence>
<dbReference type="InterPro" id="IPR045865">
    <property type="entry name" value="ACT-like_dom_sf"/>
</dbReference>
<organism evidence="21 22">
    <name type="scientific">Mythimna separata</name>
    <name type="common">Oriental armyworm</name>
    <name type="synonym">Pseudaletia separata</name>
    <dbReference type="NCBI Taxonomy" id="271217"/>
    <lineage>
        <taxon>Eukaryota</taxon>
        <taxon>Metazoa</taxon>
        <taxon>Ecdysozoa</taxon>
        <taxon>Arthropoda</taxon>
        <taxon>Hexapoda</taxon>
        <taxon>Insecta</taxon>
        <taxon>Pterygota</taxon>
        <taxon>Neoptera</taxon>
        <taxon>Endopterygota</taxon>
        <taxon>Lepidoptera</taxon>
        <taxon>Glossata</taxon>
        <taxon>Ditrysia</taxon>
        <taxon>Noctuoidea</taxon>
        <taxon>Noctuidae</taxon>
        <taxon>Noctuinae</taxon>
        <taxon>Hadenini</taxon>
        <taxon>Mythimna</taxon>
    </lineage>
</organism>
<evidence type="ECO:0000256" key="4">
    <source>
        <dbReference type="ARBA" id="ARBA00022898"/>
    </source>
</evidence>
<keyword evidence="5" id="KW-0456">Lyase</keyword>
<comment type="similarity">
    <text evidence="2">Belongs to the serine/threonine dehydratase family.</text>
</comment>
<accession>A0AAD8DUC5</accession>